<evidence type="ECO:0000256" key="5">
    <source>
        <dbReference type="ARBA" id="ARBA00022801"/>
    </source>
</evidence>
<dbReference type="GO" id="GO:0071108">
    <property type="term" value="P:protein K48-linked deubiquitination"/>
    <property type="evidence" value="ECO:0007669"/>
    <property type="project" value="TreeGrafter"/>
</dbReference>
<dbReference type="InterPro" id="IPR019400">
    <property type="entry name" value="Peptidase_C65_otubain"/>
</dbReference>
<comment type="caution">
    <text evidence="9">The sequence shown here is derived from an EMBL/GenBank/DDBJ whole genome shotgun (WGS) entry which is preliminary data.</text>
</comment>
<dbReference type="InterPro" id="IPR003323">
    <property type="entry name" value="OTU_dom"/>
</dbReference>
<evidence type="ECO:0000256" key="7">
    <source>
        <dbReference type="SAM" id="MobiDB-lite"/>
    </source>
</evidence>
<dbReference type="EMBL" id="CATQJL010000001">
    <property type="protein sequence ID" value="CAJ0590270.1"/>
    <property type="molecule type" value="Genomic_DNA"/>
</dbReference>
<dbReference type="PANTHER" id="PTHR12931">
    <property type="entry name" value="UBIQUITIN THIOLESTERASE PROTEIN OTUB"/>
    <property type="match status" value="1"/>
</dbReference>
<dbReference type="PANTHER" id="PTHR12931:SF15">
    <property type="entry name" value="UBIQUITIN THIOESTERASE OTUBAIN-LIKE"/>
    <property type="match status" value="1"/>
</dbReference>
<dbReference type="Gene3D" id="3.30.200.60">
    <property type="entry name" value="Peptidase C65 Otubain, subdomain 1"/>
    <property type="match status" value="1"/>
</dbReference>
<proteinExistence type="predicted"/>
<evidence type="ECO:0000256" key="4">
    <source>
        <dbReference type="ARBA" id="ARBA00022786"/>
    </source>
</evidence>
<reference evidence="9" key="1">
    <citation type="submission" date="2023-07" db="EMBL/GenBank/DDBJ databases">
        <authorList>
            <consortium name="CYATHOMIX"/>
        </authorList>
    </citation>
    <scope>NUCLEOTIDE SEQUENCE</scope>
    <source>
        <strain evidence="9">N/A</strain>
    </source>
</reference>
<dbReference type="EC" id="3.4.19.12" evidence="2"/>
<dbReference type="CDD" id="cd22749">
    <property type="entry name" value="Otubain_C65"/>
    <property type="match status" value="1"/>
</dbReference>
<dbReference type="AlphaFoldDB" id="A0AA36DNE3"/>
<evidence type="ECO:0000256" key="3">
    <source>
        <dbReference type="ARBA" id="ARBA00022670"/>
    </source>
</evidence>
<keyword evidence="10" id="KW-1185">Reference proteome</keyword>
<keyword evidence="3" id="KW-0645">Protease</keyword>
<dbReference type="Pfam" id="PF10275">
    <property type="entry name" value="Peptidase_C65"/>
    <property type="match status" value="1"/>
</dbReference>
<evidence type="ECO:0000259" key="8">
    <source>
        <dbReference type="PROSITE" id="PS50802"/>
    </source>
</evidence>
<feature type="domain" description="OTU" evidence="8">
    <location>
        <begin position="95"/>
        <end position="295"/>
    </location>
</feature>
<keyword evidence="5" id="KW-0378">Hydrolase</keyword>
<organism evidence="9 10">
    <name type="scientific">Cylicocyclus nassatus</name>
    <name type="common">Nematode worm</name>
    <dbReference type="NCBI Taxonomy" id="53992"/>
    <lineage>
        <taxon>Eukaryota</taxon>
        <taxon>Metazoa</taxon>
        <taxon>Ecdysozoa</taxon>
        <taxon>Nematoda</taxon>
        <taxon>Chromadorea</taxon>
        <taxon>Rhabditida</taxon>
        <taxon>Rhabditina</taxon>
        <taxon>Rhabditomorpha</taxon>
        <taxon>Strongyloidea</taxon>
        <taxon>Strongylidae</taxon>
        <taxon>Cylicocyclus</taxon>
    </lineage>
</organism>
<accession>A0AA36DNE3</accession>
<sequence length="295" mass="33826">MTGVEDASTSEPTNVASPPASDIDAQIGDPSLKSPEDAQKENELTEAQLSQIEEEQKQTPLVGDRVPFEVVVMEYDPMESPEFYNKAKDLLGTYSDVRIIRRDGNCFYRAVLVAQVELMLNDSAECTRFEQICKGWQDRLIKLGYPDFTTNDFCEVFYKWMTPIWTQQADRKKLFEDLNDDNEANYLIIFLRLITAGYLKEHAEEYAPFIESVSLADYCVTEIESMWKDADHLAVTGLVNAIGQSIRVQYMDQNAAPNGGLHYDFPPDQKETPRITLLYRPVEFAFIVEYYLHNH</sequence>
<evidence type="ECO:0000313" key="9">
    <source>
        <dbReference type="EMBL" id="CAJ0590270.1"/>
    </source>
</evidence>
<dbReference type="GO" id="GO:0006508">
    <property type="term" value="P:proteolysis"/>
    <property type="evidence" value="ECO:0007669"/>
    <property type="project" value="UniProtKB-KW"/>
</dbReference>
<comment type="catalytic activity">
    <reaction evidence="1">
        <text>Thiol-dependent hydrolysis of ester, thioester, amide, peptide and isopeptide bonds formed by the C-terminal Gly of ubiquitin (a 76-residue protein attached to proteins as an intracellular targeting signal).</text>
        <dbReference type="EC" id="3.4.19.12"/>
    </reaction>
</comment>
<dbReference type="Proteomes" id="UP001176961">
    <property type="component" value="Unassembled WGS sequence"/>
</dbReference>
<keyword evidence="6" id="KW-0788">Thiol protease</keyword>
<dbReference type="InterPro" id="IPR042468">
    <property type="entry name" value="Peptidase_C65_otubain_sub1"/>
</dbReference>
<dbReference type="PROSITE" id="PS50802">
    <property type="entry name" value="OTU"/>
    <property type="match status" value="1"/>
</dbReference>
<evidence type="ECO:0000313" key="10">
    <source>
        <dbReference type="Proteomes" id="UP001176961"/>
    </source>
</evidence>
<dbReference type="GO" id="GO:0005634">
    <property type="term" value="C:nucleus"/>
    <property type="evidence" value="ECO:0007669"/>
    <property type="project" value="TreeGrafter"/>
</dbReference>
<dbReference type="GO" id="GO:0043130">
    <property type="term" value="F:ubiquitin binding"/>
    <property type="evidence" value="ECO:0007669"/>
    <property type="project" value="TreeGrafter"/>
</dbReference>
<protein>
    <recommendedName>
        <fullName evidence="2">ubiquitinyl hydrolase 1</fullName>
        <ecNumber evidence="2">3.4.19.12</ecNumber>
    </recommendedName>
</protein>
<dbReference type="InterPro" id="IPR042467">
    <property type="entry name" value="Peptidase_C65_otubain_sub2"/>
</dbReference>
<feature type="compositionally biased region" description="Polar residues" evidence="7">
    <location>
        <begin position="7"/>
        <end position="16"/>
    </location>
</feature>
<dbReference type="InterPro" id="IPR038765">
    <property type="entry name" value="Papain-like_cys_pep_sf"/>
</dbReference>
<feature type="region of interest" description="Disordered" evidence="7">
    <location>
        <begin position="1"/>
        <end position="45"/>
    </location>
</feature>
<evidence type="ECO:0000256" key="2">
    <source>
        <dbReference type="ARBA" id="ARBA00012759"/>
    </source>
</evidence>
<keyword evidence="4" id="KW-0833">Ubl conjugation pathway</keyword>
<evidence type="ECO:0000256" key="6">
    <source>
        <dbReference type="ARBA" id="ARBA00022807"/>
    </source>
</evidence>
<dbReference type="SUPFAM" id="SSF54001">
    <property type="entry name" value="Cysteine proteinases"/>
    <property type="match status" value="1"/>
</dbReference>
<gene>
    <name evidence="9" type="ORF">CYNAS_LOCUS2253</name>
</gene>
<dbReference type="Gene3D" id="1.20.1300.20">
    <property type="entry name" value="Peptidase C65 Otubain, subdomain 2"/>
    <property type="match status" value="1"/>
</dbReference>
<feature type="compositionally biased region" description="Basic and acidic residues" evidence="7">
    <location>
        <begin position="34"/>
        <end position="43"/>
    </location>
</feature>
<dbReference type="GO" id="GO:0004843">
    <property type="term" value="F:cysteine-type deubiquitinase activity"/>
    <property type="evidence" value="ECO:0007669"/>
    <property type="project" value="UniProtKB-EC"/>
</dbReference>
<name>A0AA36DNE3_CYLNA</name>
<evidence type="ECO:0000256" key="1">
    <source>
        <dbReference type="ARBA" id="ARBA00000707"/>
    </source>
</evidence>